<feature type="domain" description="Flavodoxin-like" evidence="2">
    <location>
        <begin position="63"/>
        <end position="190"/>
    </location>
</feature>
<dbReference type="EMBL" id="DXEX01000206">
    <property type="protein sequence ID" value="HIX59986.1"/>
    <property type="molecule type" value="Genomic_DNA"/>
</dbReference>
<dbReference type="Proteomes" id="UP000886817">
    <property type="component" value="Unassembled WGS sequence"/>
</dbReference>
<name>A0A9D1WIV8_9FIRM</name>
<comment type="caution">
    <text evidence="3">The sequence shown here is derived from an EMBL/GenBank/DDBJ whole genome shotgun (WGS) entry which is preliminary data.</text>
</comment>
<reference evidence="3" key="1">
    <citation type="journal article" date="2021" name="PeerJ">
        <title>Extensive microbial diversity within the chicken gut microbiome revealed by metagenomics and culture.</title>
        <authorList>
            <person name="Gilroy R."/>
            <person name="Ravi A."/>
            <person name="Getino M."/>
            <person name="Pursley I."/>
            <person name="Horton D.L."/>
            <person name="Alikhan N.F."/>
            <person name="Baker D."/>
            <person name="Gharbi K."/>
            <person name="Hall N."/>
            <person name="Watson M."/>
            <person name="Adriaenssens E.M."/>
            <person name="Foster-Nyarko E."/>
            <person name="Jarju S."/>
            <person name="Secka A."/>
            <person name="Antonio M."/>
            <person name="Oren A."/>
            <person name="Chaudhuri R.R."/>
            <person name="La Ragione R."/>
            <person name="Hildebrand F."/>
            <person name="Pallen M.J."/>
        </authorList>
    </citation>
    <scope>NUCLEOTIDE SEQUENCE</scope>
    <source>
        <strain evidence="3">ChiSjej1B19-8411</strain>
    </source>
</reference>
<reference evidence="3" key="2">
    <citation type="submission" date="2021-04" db="EMBL/GenBank/DDBJ databases">
        <authorList>
            <person name="Gilroy R."/>
        </authorList>
    </citation>
    <scope>NUCLEOTIDE SEQUENCE</scope>
    <source>
        <strain evidence="3">ChiSjej1B19-8411</strain>
    </source>
</reference>
<evidence type="ECO:0000313" key="3">
    <source>
        <dbReference type="EMBL" id="HIX59986.1"/>
    </source>
</evidence>
<dbReference type="SUPFAM" id="SSF52218">
    <property type="entry name" value="Flavoproteins"/>
    <property type="match status" value="1"/>
</dbReference>
<evidence type="ECO:0000313" key="4">
    <source>
        <dbReference type="Proteomes" id="UP000886817"/>
    </source>
</evidence>
<feature type="compositionally biased region" description="Polar residues" evidence="1">
    <location>
        <begin position="8"/>
        <end position="24"/>
    </location>
</feature>
<feature type="non-terminal residue" evidence="3">
    <location>
        <position position="1"/>
    </location>
</feature>
<dbReference type="GO" id="GO:0016651">
    <property type="term" value="F:oxidoreductase activity, acting on NAD(P)H"/>
    <property type="evidence" value="ECO:0007669"/>
    <property type="project" value="UniProtKB-ARBA"/>
</dbReference>
<protein>
    <submittedName>
        <fullName evidence="3">Flavodoxin</fullName>
    </submittedName>
</protein>
<evidence type="ECO:0000259" key="2">
    <source>
        <dbReference type="Pfam" id="PF12682"/>
    </source>
</evidence>
<dbReference type="PANTHER" id="PTHR39201">
    <property type="entry name" value="EXPORTED PROTEIN-RELATED"/>
    <property type="match status" value="1"/>
</dbReference>
<dbReference type="Pfam" id="PF12682">
    <property type="entry name" value="Flavodoxin_4"/>
    <property type="match status" value="1"/>
</dbReference>
<dbReference type="NCBIfam" id="NF005389">
    <property type="entry name" value="PRK06934.1"/>
    <property type="match status" value="1"/>
</dbReference>
<dbReference type="PANTHER" id="PTHR39201:SF1">
    <property type="entry name" value="FLAVODOXIN-LIKE DOMAIN-CONTAINING PROTEIN"/>
    <property type="match status" value="1"/>
</dbReference>
<dbReference type="Gene3D" id="3.40.50.360">
    <property type="match status" value="1"/>
</dbReference>
<dbReference type="InterPro" id="IPR008254">
    <property type="entry name" value="Flavodoxin/NO_synth"/>
</dbReference>
<gene>
    <name evidence="3" type="ORF">IAA45_09780</name>
</gene>
<dbReference type="AlphaFoldDB" id="A0A9D1WIV8"/>
<evidence type="ECO:0000256" key="1">
    <source>
        <dbReference type="SAM" id="MobiDB-lite"/>
    </source>
</evidence>
<feature type="region of interest" description="Disordered" evidence="1">
    <location>
        <begin position="1"/>
        <end position="24"/>
    </location>
</feature>
<accession>A0A9D1WIV8</accession>
<sequence>APVHNESDIPTTSESDVPTTEGTDTAGSRVLIAYFSVPEDVSTDGVDAVAGASIVVKDGEKLGNTEYVAKLIQQTIGGDLFQIETVEPYPLAHDTLVDQADEEKADAVRPKLATQVENFDQYEVILLGYPNWWADLPMPLYTFLESYDFGTKTIIPFITHGGSGASRTIDTISKLQPGANVEENALILSRNDVADSENTVVQWADGLGI</sequence>
<proteinExistence type="predicted"/>
<dbReference type="GO" id="GO:0010181">
    <property type="term" value="F:FMN binding"/>
    <property type="evidence" value="ECO:0007669"/>
    <property type="project" value="InterPro"/>
</dbReference>
<dbReference type="InterPro" id="IPR029039">
    <property type="entry name" value="Flavoprotein-like_sf"/>
</dbReference>
<organism evidence="3 4">
    <name type="scientific">Candidatus Blautia gallistercoris</name>
    <dbReference type="NCBI Taxonomy" id="2838490"/>
    <lineage>
        <taxon>Bacteria</taxon>
        <taxon>Bacillati</taxon>
        <taxon>Bacillota</taxon>
        <taxon>Clostridia</taxon>
        <taxon>Lachnospirales</taxon>
        <taxon>Lachnospiraceae</taxon>
        <taxon>Blautia</taxon>
    </lineage>
</organism>